<accession>A0A914BYU3</accession>
<proteinExistence type="predicted"/>
<dbReference type="InterPro" id="IPR002347">
    <property type="entry name" value="SDR_fam"/>
</dbReference>
<sequence length="279" mass="30500">MARFVNKVVIVTGSSSGIGQETAVHFAEEGATVVLVGRNSNGLKQTFDLIKKKNIPTDRILSIQGSIDEPGFIEDLINETIQKFGRLDILVNNAGVTQDPNEDANSIENLDYVFKVNVRSVVNLTQLAIPHLIKTNGCVVNVSSVSSTMVHKDLLFYSMTKAAVDQFTKGCAAKHAEQGLRFNSVNPGYTRTPIFTRNDPNANADEVLNKMDEIHMSQVVPMKRMGKVREISEAILFLASPAASYCNGTCMVIDGGYSCNTLPSGLFDEYNQKESFPSN</sequence>
<dbReference type="WBParaSite" id="ACRNAN_Path_132.g456.t1">
    <property type="protein sequence ID" value="ACRNAN_Path_132.g456.t1"/>
    <property type="gene ID" value="ACRNAN_Path_132.g456"/>
</dbReference>
<name>A0A914BYU3_9BILA</name>
<dbReference type="Gene3D" id="3.40.50.720">
    <property type="entry name" value="NAD(P)-binding Rossmann-like Domain"/>
    <property type="match status" value="1"/>
</dbReference>
<evidence type="ECO:0000313" key="1">
    <source>
        <dbReference type="Proteomes" id="UP000887540"/>
    </source>
</evidence>
<dbReference type="PRINTS" id="PR00081">
    <property type="entry name" value="GDHRDH"/>
</dbReference>
<dbReference type="PRINTS" id="PR00080">
    <property type="entry name" value="SDRFAMILY"/>
</dbReference>
<organism evidence="1 2">
    <name type="scientific">Acrobeloides nanus</name>
    <dbReference type="NCBI Taxonomy" id="290746"/>
    <lineage>
        <taxon>Eukaryota</taxon>
        <taxon>Metazoa</taxon>
        <taxon>Ecdysozoa</taxon>
        <taxon>Nematoda</taxon>
        <taxon>Chromadorea</taxon>
        <taxon>Rhabditida</taxon>
        <taxon>Tylenchina</taxon>
        <taxon>Cephalobomorpha</taxon>
        <taxon>Cephaloboidea</taxon>
        <taxon>Cephalobidae</taxon>
        <taxon>Acrobeloides</taxon>
    </lineage>
</organism>
<evidence type="ECO:0000313" key="2">
    <source>
        <dbReference type="WBParaSite" id="ACRNAN_Path_132.g456.t1"/>
    </source>
</evidence>
<dbReference type="Pfam" id="PF13561">
    <property type="entry name" value="adh_short_C2"/>
    <property type="match status" value="1"/>
</dbReference>
<dbReference type="AlphaFoldDB" id="A0A914BYU3"/>
<keyword evidence="1" id="KW-1185">Reference proteome</keyword>
<dbReference type="InterPro" id="IPR036291">
    <property type="entry name" value="NAD(P)-bd_dom_sf"/>
</dbReference>
<dbReference type="SUPFAM" id="SSF51735">
    <property type="entry name" value="NAD(P)-binding Rossmann-fold domains"/>
    <property type="match status" value="1"/>
</dbReference>
<dbReference type="PANTHER" id="PTHR43975:SF2">
    <property type="entry name" value="EG:BACR7A4.14 PROTEIN-RELATED"/>
    <property type="match status" value="1"/>
</dbReference>
<dbReference type="FunFam" id="3.40.50.720:FF:000084">
    <property type="entry name" value="Short-chain dehydrogenase reductase"/>
    <property type="match status" value="1"/>
</dbReference>
<reference evidence="2" key="1">
    <citation type="submission" date="2022-11" db="UniProtKB">
        <authorList>
            <consortium name="WormBaseParasite"/>
        </authorList>
    </citation>
    <scope>IDENTIFICATION</scope>
</reference>
<dbReference type="PANTHER" id="PTHR43975">
    <property type="entry name" value="ZGC:101858"/>
    <property type="match status" value="1"/>
</dbReference>
<protein>
    <submittedName>
        <fullName evidence="2">Uncharacterized protein</fullName>
    </submittedName>
</protein>
<dbReference type="Proteomes" id="UP000887540">
    <property type="component" value="Unplaced"/>
</dbReference>